<keyword evidence="2" id="KW-1185">Reference proteome</keyword>
<dbReference type="AlphaFoldDB" id="A0A835L088"/>
<proteinExistence type="predicted"/>
<sequence length="215" mass="23739">MNSYVVKILHYTVLYKEPFYNIFKMASSPSANIGDDFYIVYEHLRLVPGRKPGVHVLPEVEEGLPPRVTPWFWTIIRCLHSIRKLGDASCTHSQRDSSNGAILDPNCSKSRGSCVHCAGKRPRNPLAVGSTLAHSTPSTDSIIRSVPKKTINYTWCPSDGILMVVISPPFVVTVPYVKAKPLEVILPLTMGGKISAPDACFIHASADDVHLKMKQ</sequence>
<comment type="caution">
    <text evidence="1">The sequence shown here is derived from an EMBL/GenBank/DDBJ whole genome shotgun (WGS) entry which is preliminary data.</text>
</comment>
<dbReference type="EMBL" id="JACKWZ010000376">
    <property type="protein sequence ID" value="KAF9408558.1"/>
    <property type="molecule type" value="Genomic_DNA"/>
</dbReference>
<protein>
    <submittedName>
        <fullName evidence="1">Uncharacterized protein</fullName>
    </submittedName>
</protein>
<name>A0A835L088_SPOEX</name>
<gene>
    <name evidence="1" type="ORF">HW555_011800</name>
</gene>
<evidence type="ECO:0000313" key="2">
    <source>
        <dbReference type="Proteomes" id="UP000648187"/>
    </source>
</evidence>
<accession>A0A835L088</accession>
<evidence type="ECO:0000313" key="1">
    <source>
        <dbReference type="EMBL" id="KAF9408558.1"/>
    </source>
</evidence>
<organism evidence="1 2">
    <name type="scientific">Spodoptera exigua</name>
    <name type="common">Beet armyworm</name>
    <name type="synonym">Noctua fulgens</name>
    <dbReference type="NCBI Taxonomy" id="7107"/>
    <lineage>
        <taxon>Eukaryota</taxon>
        <taxon>Metazoa</taxon>
        <taxon>Ecdysozoa</taxon>
        <taxon>Arthropoda</taxon>
        <taxon>Hexapoda</taxon>
        <taxon>Insecta</taxon>
        <taxon>Pterygota</taxon>
        <taxon>Neoptera</taxon>
        <taxon>Endopterygota</taxon>
        <taxon>Lepidoptera</taxon>
        <taxon>Glossata</taxon>
        <taxon>Ditrysia</taxon>
        <taxon>Noctuoidea</taxon>
        <taxon>Noctuidae</taxon>
        <taxon>Amphipyrinae</taxon>
        <taxon>Spodoptera</taxon>
    </lineage>
</organism>
<reference evidence="1" key="1">
    <citation type="submission" date="2020-08" db="EMBL/GenBank/DDBJ databases">
        <title>Spodoptera exigua strain:BAW_Kor-Di-RS1 Genome sequencing and assembly.</title>
        <authorList>
            <person name="Kim J."/>
            <person name="Nam H.Y."/>
            <person name="Kwon M."/>
            <person name="Choi J.H."/>
            <person name="Cho S.R."/>
            <person name="Kim G.-H."/>
        </authorList>
    </citation>
    <scope>NUCLEOTIDE SEQUENCE</scope>
    <source>
        <strain evidence="1">BAW_Kor-Di-RS1</strain>
        <tissue evidence="1">Whole-body</tissue>
    </source>
</reference>
<dbReference type="Proteomes" id="UP000648187">
    <property type="component" value="Unassembled WGS sequence"/>
</dbReference>